<dbReference type="EMBL" id="CAJNOQ010053974">
    <property type="protein sequence ID" value="CAF1656829.1"/>
    <property type="molecule type" value="Genomic_DNA"/>
</dbReference>
<sequence>SIDSDEEDDINNELKMTNNNNSISSQDVSSEYEWSDDEGEVTDVRS</sequence>
<dbReference type="EMBL" id="CAJOBC010126452">
    <property type="protein sequence ID" value="CAF4596859.1"/>
    <property type="molecule type" value="Genomic_DNA"/>
</dbReference>
<organism evidence="2 4">
    <name type="scientific">Didymodactylos carnosus</name>
    <dbReference type="NCBI Taxonomy" id="1234261"/>
    <lineage>
        <taxon>Eukaryota</taxon>
        <taxon>Metazoa</taxon>
        <taxon>Spiralia</taxon>
        <taxon>Gnathifera</taxon>
        <taxon>Rotifera</taxon>
        <taxon>Eurotatoria</taxon>
        <taxon>Bdelloidea</taxon>
        <taxon>Philodinida</taxon>
        <taxon>Philodinidae</taxon>
        <taxon>Didymodactylos</taxon>
    </lineage>
</organism>
<protein>
    <submittedName>
        <fullName evidence="2">Uncharacterized protein</fullName>
    </submittedName>
</protein>
<feature type="compositionally biased region" description="Acidic residues" evidence="1">
    <location>
        <begin position="1"/>
        <end position="11"/>
    </location>
</feature>
<proteinExistence type="predicted"/>
<dbReference type="Proteomes" id="UP000663829">
    <property type="component" value="Unassembled WGS sequence"/>
</dbReference>
<evidence type="ECO:0000313" key="3">
    <source>
        <dbReference type="EMBL" id="CAF4596859.1"/>
    </source>
</evidence>
<keyword evidence="4" id="KW-1185">Reference proteome</keyword>
<evidence type="ECO:0000313" key="4">
    <source>
        <dbReference type="Proteomes" id="UP000663829"/>
    </source>
</evidence>
<feature type="compositionally biased region" description="Acidic residues" evidence="1">
    <location>
        <begin position="33"/>
        <end position="46"/>
    </location>
</feature>
<evidence type="ECO:0000313" key="2">
    <source>
        <dbReference type="EMBL" id="CAF1656829.1"/>
    </source>
</evidence>
<name>A0A816F9C2_9BILA</name>
<evidence type="ECO:0000256" key="1">
    <source>
        <dbReference type="SAM" id="MobiDB-lite"/>
    </source>
</evidence>
<feature type="compositionally biased region" description="Polar residues" evidence="1">
    <location>
        <begin position="14"/>
        <end position="29"/>
    </location>
</feature>
<dbReference type="AlphaFoldDB" id="A0A816F9C2"/>
<feature type="non-terminal residue" evidence="2">
    <location>
        <position position="1"/>
    </location>
</feature>
<reference evidence="2" key="1">
    <citation type="submission" date="2021-02" db="EMBL/GenBank/DDBJ databases">
        <authorList>
            <person name="Nowell W R."/>
        </authorList>
    </citation>
    <scope>NUCLEOTIDE SEQUENCE</scope>
</reference>
<gene>
    <name evidence="2" type="ORF">GPM918_LOCUS45805</name>
    <name evidence="3" type="ORF">SRO942_LOCUS48712</name>
</gene>
<dbReference type="Proteomes" id="UP000681722">
    <property type="component" value="Unassembled WGS sequence"/>
</dbReference>
<comment type="caution">
    <text evidence="2">The sequence shown here is derived from an EMBL/GenBank/DDBJ whole genome shotgun (WGS) entry which is preliminary data.</text>
</comment>
<feature type="region of interest" description="Disordered" evidence="1">
    <location>
        <begin position="1"/>
        <end position="46"/>
    </location>
</feature>
<accession>A0A816F9C2</accession>